<feature type="transmembrane region" description="Helical" evidence="12">
    <location>
        <begin position="1322"/>
        <end position="1342"/>
    </location>
</feature>
<feature type="region of interest" description="Disordered" evidence="11">
    <location>
        <begin position="1"/>
        <end position="62"/>
    </location>
</feature>
<dbReference type="Pfam" id="PF19055">
    <property type="entry name" value="ABC2_membrane_7"/>
    <property type="match status" value="1"/>
</dbReference>
<dbReference type="InterPro" id="IPR010929">
    <property type="entry name" value="PDR_CDR_ABC"/>
</dbReference>
<dbReference type="PROSITE" id="PS50893">
    <property type="entry name" value="ABC_TRANSPORTER_2"/>
    <property type="match status" value="2"/>
</dbReference>
<dbReference type="Pfam" id="PF14510">
    <property type="entry name" value="ABC_trans_N"/>
    <property type="match status" value="1"/>
</dbReference>
<evidence type="ECO:0000256" key="10">
    <source>
        <dbReference type="ARBA" id="ARBA00023180"/>
    </source>
</evidence>
<feature type="domain" description="ABC transporter" evidence="13">
    <location>
        <begin position="810"/>
        <end position="1059"/>
    </location>
</feature>
<feature type="transmembrane region" description="Helical" evidence="12">
    <location>
        <begin position="1418"/>
        <end position="1435"/>
    </location>
</feature>
<dbReference type="GO" id="GO:0005886">
    <property type="term" value="C:plasma membrane"/>
    <property type="evidence" value="ECO:0007669"/>
    <property type="project" value="UniProtKB-SubCell"/>
</dbReference>
<evidence type="ECO:0000313" key="15">
    <source>
        <dbReference type="Proteomes" id="UP001203852"/>
    </source>
</evidence>
<dbReference type="Pfam" id="PF06422">
    <property type="entry name" value="PDR_CDR"/>
    <property type="match status" value="1"/>
</dbReference>
<evidence type="ECO:0000256" key="11">
    <source>
        <dbReference type="SAM" id="MobiDB-lite"/>
    </source>
</evidence>
<comment type="subcellular location">
    <subcellularLocation>
        <location evidence="1">Cell membrane</location>
        <topology evidence="1">Multi-pass membrane protein</topology>
    </subcellularLocation>
</comment>
<evidence type="ECO:0000256" key="12">
    <source>
        <dbReference type="SAM" id="Phobius"/>
    </source>
</evidence>
<dbReference type="InterPro" id="IPR027417">
    <property type="entry name" value="P-loop_NTPase"/>
</dbReference>
<keyword evidence="6" id="KW-0547">Nucleotide-binding</keyword>
<keyword evidence="8 12" id="KW-1133">Transmembrane helix</keyword>
<reference evidence="14" key="1">
    <citation type="journal article" date="2022" name="bioRxiv">
        <title>Deciphering the potential niche of two novel black yeast fungi from a biological soil crust based on their genomes, phenotypes, and melanin regulation.</title>
        <authorList>
            <consortium name="DOE Joint Genome Institute"/>
            <person name="Carr E.C."/>
            <person name="Barton Q."/>
            <person name="Grambo S."/>
            <person name="Sullivan M."/>
            <person name="Renfro C.M."/>
            <person name="Kuo A."/>
            <person name="Pangilinan J."/>
            <person name="Lipzen A."/>
            <person name="Keymanesh K."/>
            <person name="Savage E."/>
            <person name="Barry K."/>
            <person name="Grigoriev I.V."/>
            <person name="Riekhof W.R."/>
            <person name="Harris S.S."/>
        </authorList>
    </citation>
    <scope>NUCLEOTIDE SEQUENCE</scope>
    <source>
        <strain evidence="14">JF 03-4F</strain>
    </source>
</reference>
<feature type="transmembrane region" description="Helical" evidence="12">
    <location>
        <begin position="545"/>
        <end position="578"/>
    </location>
</feature>
<feature type="transmembrane region" description="Helical" evidence="12">
    <location>
        <begin position="1179"/>
        <end position="1198"/>
    </location>
</feature>
<feature type="domain" description="ABC transporter" evidence="13">
    <location>
        <begin position="116"/>
        <end position="367"/>
    </location>
</feature>
<dbReference type="CDD" id="cd03232">
    <property type="entry name" value="ABCG_PDR_domain2"/>
    <property type="match status" value="1"/>
</dbReference>
<dbReference type="Proteomes" id="UP001203852">
    <property type="component" value="Unassembled WGS sequence"/>
</dbReference>
<feature type="region of interest" description="Disordered" evidence="11">
    <location>
        <begin position="780"/>
        <end position="804"/>
    </location>
</feature>
<keyword evidence="4" id="KW-1003">Cell membrane</keyword>
<dbReference type="InterPro" id="IPR043926">
    <property type="entry name" value="ABCG_dom"/>
</dbReference>
<evidence type="ECO:0000313" key="14">
    <source>
        <dbReference type="EMBL" id="KAI1607849.1"/>
    </source>
</evidence>
<dbReference type="InterPro" id="IPR003439">
    <property type="entry name" value="ABC_transporter-like_ATP-bd"/>
</dbReference>
<dbReference type="InterPro" id="IPR029481">
    <property type="entry name" value="ABC_trans_N"/>
</dbReference>
<keyword evidence="10" id="KW-0325">Glycoprotein</keyword>
<feature type="transmembrane region" description="Helical" evidence="12">
    <location>
        <begin position="617"/>
        <end position="635"/>
    </location>
</feature>
<keyword evidence="9 12" id="KW-0472">Membrane</keyword>
<accession>A0AAN6DMB2</accession>
<keyword evidence="15" id="KW-1185">Reference proteome</keyword>
<evidence type="ECO:0000256" key="4">
    <source>
        <dbReference type="ARBA" id="ARBA00022475"/>
    </source>
</evidence>
<feature type="compositionally biased region" description="Polar residues" evidence="11">
    <location>
        <begin position="783"/>
        <end position="794"/>
    </location>
</feature>
<protein>
    <submittedName>
        <fullName evidence="14">ABC transporter</fullName>
    </submittedName>
</protein>
<evidence type="ECO:0000259" key="13">
    <source>
        <dbReference type="PROSITE" id="PS50893"/>
    </source>
</evidence>
<dbReference type="PANTHER" id="PTHR19241">
    <property type="entry name" value="ATP-BINDING CASSETTE TRANSPORTER"/>
    <property type="match status" value="1"/>
</dbReference>
<dbReference type="GO" id="GO:0005524">
    <property type="term" value="F:ATP binding"/>
    <property type="evidence" value="ECO:0007669"/>
    <property type="project" value="UniProtKB-KW"/>
</dbReference>
<dbReference type="PROSITE" id="PS00211">
    <property type="entry name" value="ABC_TRANSPORTER_1"/>
    <property type="match status" value="1"/>
</dbReference>
<organism evidence="14 15">
    <name type="scientific">Exophiala viscosa</name>
    <dbReference type="NCBI Taxonomy" id="2486360"/>
    <lineage>
        <taxon>Eukaryota</taxon>
        <taxon>Fungi</taxon>
        <taxon>Dikarya</taxon>
        <taxon>Ascomycota</taxon>
        <taxon>Pezizomycotina</taxon>
        <taxon>Eurotiomycetes</taxon>
        <taxon>Chaetothyriomycetidae</taxon>
        <taxon>Chaetothyriales</taxon>
        <taxon>Herpotrichiellaceae</taxon>
        <taxon>Exophiala</taxon>
    </lineage>
</organism>
<dbReference type="GO" id="GO:0140359">
    <property type="term" value="F:ABC-type transporter activity"/>
    <property type="evidence" value="ECO:0007669"/>
    <property type="project" value="InterPro"/>
</dbReference>
<feature type="transmembrane region" description="Helical" evidence="12">
    <location>
        <begin position="1261"/>
        <end position="1282"/>
    </location>
</feature>
<sequence length="1446" mass="161620">MQRTKSNASRASSSARSERPARHGEHLWQPLTRQSTYSARQADRESYDIDEDYTATDPYDPSWHMTSELKTQNDEDCASGIKRRKLGLTWKNLNVYGEGAGTALHENIFSLFNIPAHIADAKQKKQSSLRKTIISNSHGCVKPGEMLLVLGRPGSGCTTLLKVLANRRHGYAGIEGDVFYGSMDYKQAEKYRGHVVMNSEEELHFPSLTVGQTMDFATRMKIPARRATGRQKPQEYQKMFKDFLLRSMNIEHTHDTKVGNEYVRGVSGGERKRVSIVETLATRGSVFCWDNSTRGLDASSALEWAKAMRAMTDILGLTTIVTLYQAGNGIFDLFDKVLVLEEGKEIFYGPREEARPFMEELGFVCDDSANVGDFLTGVTVPTERVVKSGFEERFPRTGAEIQRVYDDSEIRKRMGLEDDYPRSGIAKADTDEFQQAAKEDKAGDLPKNSPLTVPLPIQIYTCIIRQYQIIWGDKATFAIKQITCVVQALIAGSLFYNAPNNSAGLFVKGGALFFALLYNALVAMSETTESFTGRPVLAKHKEFAFYHPAAFCIAQITADLPIIFVQVTLFSVILYWMVALKATAGAFFTFWVLVYSVTICMTALFRLVGAAFSSFDAASKVSGFAVTALVTYIGYQIPKPEMHPWFVWIYWINPMSYGFESLAANEFHDRHIPCVGNYLIPSGQGYDDTYAACAGVRGAEAGANFVTGDQYLSSLSYSNSHLWRNFGIVWAWWFLFAVSTVWFTNRWKSSSSGGVLLVPREYKAKSKLLVQDEESQVQEKIAESSTSSNLSNEQPAMEKEVRNSQAGGLLRNTSVFTWKNLCYTVKTPSGDRQLLDNVNGWIKPGSLGALMGSSGAGKTTLMDVLAQRKTEGTIRGSILVDGRELPVSFQRSAGYCEQLDVHESYATVREALEFSALLRQPRHVPREEKLRYVDTVIDLLELHDLENALIGRVGAGLSVEQRKRVTIGVELVAKPSILIFLDEPTSGLDGQAAFNTLRFLKKLAAAGQAVLCTIHQPSAQLFAQFDTLLLLAKGGKTVYFGNIGDNAAEIKDYFERNGAPCPPGANPAEHMIDVVSGSLSHGKDWNKVWLESSEYTAMMLELDHIIDDAASKPPGTVDDGHEFALSIWEQTKLVTHRMNVSLYRNTNYTTNKFALHIGSALFNGFTFWKIGHSVAGLQLTLFVQFNFVFVAPGVIAQLQPLFIERRDLYEAREKKSKMYHWAPFVTGLIVSELPYLVICAILYYICYYYTAGLPSDSSKAGAIFFVMLMYEFLYTGIGQFIAAYAPNAVFASLVNPLLIGILVSFCGVLVPYSQIQAFWRYWLYYLNPFSYLMGSLLLFPLFDKSVRCKESEFAIFDTPNGQTCREYLSDYLNGSGSRTNLTNPDATSGCRVCQYSRGSDYLYTVNLKDYYYGWRDNAIVIIFVVSSYALVYVMMKLRTKATKKAE</sequence>
<dbReference type="FunFam" id="3.40.50.300:FF:000054">
    <property type="entry name" value="ABC multidrug transporter atrF"/>
    <property type="match status" value="1"/>
</dbReference>
<keyword evidence="7" id="KW-0067">ATP-binding</keyword>
<keyword evidence="3" id="KW-0813">Transport</keyword>
<dbReference type="InterPro" id="IPR013525">
    <property type="entry name" value="ABC2_TM"/>
</dbReference>
<dbReference type="InterPro" id="IPR034001">
    <property type="entry name" value="ABCG_PDR_1"/>
</dbReference>
<dbReference type="SMART" id="SM00382">
    <property type="entry name" value="AAA"/>
    <property type="match status" value="2"/>
</dbReference>
<feature type="transmembrane region" description="Helical" evidence="12">
    <location>
        <begin position="1218"/>
        <end position="1249"/>
    </location>
</feature>
<comment type="similarity">
    <text evidence="2">Belongs to the ABC transporter superfamily. ABCG family. PDR (TC 3.A.1.205) subfamily.</text>
</comment>
<dbReference type="InterPro" id="IPR017871">
    <property type="entry name" value="ABC_transporter-like_CS"/>
</dbReference>
<dbReference type="Pfam" id="PF01061">
    <property type="entry name" value="ABC2_membrane"/>
    <property type="match status" value="2"/>
</dbReference>
<dbReference type="EMBL" id="MU404366">
    <property type="protein sequence ID" value="KAI1607849.1"/>
    <property type="molecule type" value="Genomic_DNA"/>
</dbReference>
<comment type="caution">
    <text evidence="14">The sequence shown here is derived from an EMBL/GenBank/DDBJ whole genome shotgun (WGS) entry which is preliminary data.</text>
</comment>
<evidence type="ECO:0000256" key="9">
    <source>
        <dbReference type="ARBA" id="ARBA00023136"/>
    </source>
</evidence>
<feature type="compositionally biased region" description="Basic and acidic residues" evidence="11">
    <location>
        <begin position="16"/>
        <end position="26"/>
    </location>
</feature>
<feature type="transmembrane region" description="Helical" evidence="12">
    <location>
        <begin position="722"/>
        <end position="743"/>
    </location>
</feature>
<evidence type="ECO:0000256" key="7">
    <source>
        <dbReference type="ARBA" id="ARBA00022840"/>
    </source>
</evidence>
<dbReference type="CDD" id="cd03233">
    <property type="entry name" value="ABCG_PDR_domain1"/>
    <property type="match status" value="1"/>
</dbReference>
<evidence type="ECO:0000256" key="3">
    <source>
        <dbReference type="ARBA" id="ARBA00022448"/>
    </source>
</evidence>
<dbReference type="FunFam" id="3.40.50.300:FF:001465">
    <property type="entry name" value="ABC multidrug transporter (Eurofung)"/>
    <property type="match status" value="1"/>
</dbReference>
<evidence type="ECO:0000256" key="8">
    <source>
        <dbReference type="ARBA" id="ARBA00022989"/>
    </source>
</evidence>
<dbReference type="InterPro" id="IPR003593">
    <property type="entry name" value="AAA+_ATPase"/>
</dbReference>
<feature type="transmembrane region" description="Helical" evidence="12">
    <location>
        <begin position="1288"/>
        <end position="1310"/>
    </location>
</feature>
<gene>
    <name evidence="14" type="ORF">EDD36DRAFT_449624</name>
</gene>
<feature type="compositionally biased region" description="Low complexity" evidence="11">
    <location>
        <begin position="1"/>
        <end position="15"/>
    </location>
</feature>
<evidence type="ECO:0000256" key="6">
    <source>
        <dbReference type="ARBA" id="ARBA00022741"/>
    </source>
</evidence>
<name>A0AAN6DMB2_9EURO</name>
<feature type="transmembrane region" description="Helical" evidence="12">
    <location>
        <begin position="584"/>
        <end position="605"/>
    </location>
</feature>
<proteinExistence type="inferred from homology"/>
<keyword evidence="5 12" id="KW-0812">Transmembrane</keyword>
<dbReference type="InterPro" id="IPR034003">
    <property type="entry name" value="ABCG_PDR_2"/>
</dbReference>
<evidence type="ECO:0000256" key="1">
    <source>
        <dbReference type="ARBA" id="ARBA00004651"/>
    </source>
</evidence>
<dbReference type="GO" id="GO:0016887">
    <property type="term" value="F:ATP hydrolysis activity"/>
    <property type="evidence" value="ECO:0007669"/>
    <property type="project" value="InterPro"/>
</dbReference>
<dbReference type="Gene3D" id="3.40.50.300">
    <property type="entry name" value="P-loop containing nucleotide triphosphate hydrolases"/>
    <property type="match status" value="2"/>
</dbReference>
<evidence type="ECO:0000256" key="2">
    <source>
        <dbReference type="ARBA" id="ARBA00006012"/>
    </source>
</evidence>
<dbReference type="SUPFAM" id="SSF52540">
    <property type="entry name" value="P-loop containing nucleoside triphosphate hydrolases"/>
    <property type="match status" value="2"/>
</dbReference>
<feature type="transmembrane region" description="Helical" evidence="12">
    <location>
        <begin position="502"/>
        <end position="524"/>
    </location>
</feature>
<dbReference type="Pfam" id="PF00005">
    <property type="entry name" value="ABC_tran"/>
    <property type="match status" value="2"/>
</dbReference>
<evidence type="ECO:0000256" key="5">
    <source>
        <dbReference type="ARBA" id="ARBA00022692"/>
    </source>
</evidence>